<evidence type="ECO:0000313" key="2">
    <source>
        <dbReference type="EMBL" id="OAV86559.1"/>
    </source>
</evidence>
<dbReference type="EnsemblFungi" id="PTTG_03306-t43_1">
    <property type="protein sequence ID" value="PTTG_03306-t43_1-p1"/>
    <property type="gene ID" value="PTTG_03306"/>
</dbReference>
<evidence type="ECO:0000313" key="3">
    <source>
        <dbReference type="EnsemblFungi" id="PTTG_03306-t43_1-p1"/>
    </source>
</evidence>
<accession>A0A0C4ER89</accession>
<dbReference type="OrthoDB" id="10524696at2759"/>
<name>A0A0C4ER89_PUCT1</name>
<feature type="compositionally biased region" description="Basic and acidic residues" evidence="1">
    <location>
        <begin position="251"/>
        <end position="261"/>
    </location>
</feature>
<feature type="region of interest" description="Disordered" evidence="1">
    <location>
        <begin position="113"/>
        <end position="273"/>
    </location>
</feature>
<reference evidence="2" key="2">
    <citation type="submission" date="2016-05" db="EMBL/GenBank/DDBJ databases">
        <title>Comparative analysis highlights variable genome content of wheat rusts and divergence of the mating loci.</title>
        <authorList>
            <person name="Cuomo C.A."/>
            <person name="Bakkeren G."/>
            <person name="Szabo L."/>
            <person name="Khalil H."/>
            <person name="Joly D."/>
            <person name="Goldberg J."/>
            <person name="Young S."/>
            <person name="Zeng Q."/>
            <person name="Fellers J."/>
        </authorList>
    </citation>
    <scope>NUCLEOTIDE SEQUENCE [LARGE SCALE GENOMIC DNA]</scope>
    <source>
        <strain evidence="2">1-1 BBBD Race 1</strain>
    </source>
</reference>
<dbReference type="Proteomes" id="UP000005240">
    <property type="component" value="Unassembled WGS sequence"/>
</dbReference>
<reference evidence="3" key="4">
    <citation type="submission" date="2025-05" db="UniProtKB">
        <authorList>
            <consortium name="EnsemblFungi"/>
        </authorList>
    </citation>
    <scope>IDENTIFICATION</scope>
    <source>
        <strain evidence="3">isolate 1-1 / race 1 (BBBD)</strain>
    </source>
</reference>
<organism evidence="2">
    <name type="scientific">Puccinia triticina (isolate 1-1 / race 1 (BBBD))</name>
    <name type="common">Brown leaf rust fungus</name>
    <dbReference type="NCBI Taxonomy" id="630390"/>
    <lineage>
        <taxon>Eukaryota</taxon>
        <taxon>Fungi</taxon>
        <taxon>Dikarya</taxon>
        <taxon>Basidiomycota</taxon>
        <taxon>Pucciniomycotina</taxon>
        <taxon>Pucciniomycetes</taxon>
        <taxon>Pucciniales</taxon>
        <taxon>Pucciniaceae</taxon>
        <taxon>Puccinia</taxon>
    </lineage>
</organism>
<evidence type="ECO:0000313" key="4">
    <source>
        <dbReference type="Proteomes" id="UP000005240"/>
    </source>
</evidence>
<proteinExistence type="predicted"/>
<sequence length="273" mass="29373">MSGIEPSPPVKPTKNPKGLEDELLELHSKGKKPANLDAVRGLLAKALKDATHGTYNSGWPGTKTSETLKNLGVVLKVKNNSHGVTPQDFCGRPSDMDKDRLKRILCAFGEGWVEMTGPPSPQADEIGGVMEDEDSDKTGRSEAGGARNSQAKKALQVGNTRKSRANKEPGAVDARKSRTKKAPGKQRGLNKTNGKKFPENYSDRPSAKKRRFIISDSEDDEAPAQTSQQRASKKQRAVALNSLAEQSSQDGSDKTGPHFDDNGSSDDGNLPDV</sequence>
<dbReference type="EMBL" id="ADAS02001010">
    <property type="protein sequence ID" value="OAV86559.1"/>
    <property type="molecule type" value="Genomic_DNA"/>
</dbReference>
<dbReference type="AlphaFoldDB" id="A0A0C4ER89"/>
<reference evidence="3 4" key="3">
    <citation type="journal article" date="2017" name="G3 (Bethesda)">
        <title>Comparative analysis highlights variable genome content of wheat rusts and divergence of the mating loci.</title>
        <authorList>
            <person name="Cuomo C.A."/>
            <person name="Bakkeren G."/>
            <person name="Khalil H.B."/>
            <person name="Panwar V."/>
            <person name="Joly D."/>
            <person name="Linning R."/>
            <person name="Sakthikumar S."/>
            <person name="Song X."/>
            <person name="Adiconis X."/>
            <person name="Fan L."/>
            <person name="Goldberg J.M."/>
            <person name="Levin J.Z."/>
            <person name="Young S."/>
            <person name="Zeng Q."/>
            <person name="Anikster Y."/>
            <person name="Bruce M."/>
            <person name="Wang M."/>
            <person name="Yin C."/>
            <person name="McCallum B."/>
            <person name="Szabo L.J."/>
            <person name="Hulbert S."/>
            <person name="Chen X."/>
            <person name="Fellers J.P."/>
        </authorList>
    </citation>
    <scope>NUCLEOTIDE SEQUENCE</scope>
    <source>
        <strain evidence="4">Isolate 1-1 / race 1 (BBBD)</strain>
        <strain evidence="3">isolate 1-1 / race 1 (BBBD)</strain>
    </source>
</reference>
<reference evidence="2" key="1">
    <citation type="submission" date="2009-11" db="EMBL/GenBank/DDBJ databases">
        <authorList>
            <consortium name="The Broad Institute Genome Sequencing Platform"/>
            <person name="Ward D."/>
            <person name="Feldgarden M."/>
            <person name="Earl A."/>
            <person name="Young S.K."/>
            <person name="Zeng Q."/>
            <person name="Koehrsen M."/>
            <person name="Alvarado L."/>
            <person name="Berlin A."/>
            <person name="Bochicchio J."/>
            <person name="Borenstein D."/>
            <person name="Chapman S.B."/>
            <person name="Chen Z."/>
            <person name="Engels R."/>
            <person name="Freedman E."/>
            <person name="Gellesch M."/>
            <person name="Goldberg J."/>
            <person name="Griggs A."/>
            <person name="Gujja S."/>
            <person name="Heilman E."/>
            <person name="Heiman D."/>
            <person name="Hepburn T."/>
            <person name="Howarth C."/>
            <person name="Jen D."/>
            <person name="Larson L."/>
            <person name="Lewis B."/>
            <person name="Mehta T."/>
            <person name="Park D."/>
            <person name="Pearson M."/>
            <person name="Roberts A."/>
            <person name="Saif S."/>
            <person name="Shea T."/>
            <person name="Shenoy N."/>
            <person name="Sisk P."/>
            <person name="Stolte C."/>
            <person name="Sykes S."/>
            <person name="Thomson T."/>
            <person name="Walk T."/>
            <person name="White J."/>
            <person name="Yandava C."/>
            <person name="Izard J."/>
            <person name="Baranova O.V."/>
            <person name="Blanton J.M."/>
            <person name="Tanner A.C."/>
            <person name="Dewhirst F.E."/>
            <person name="Haas B."/>
            <person name="Nusbaum C."/>
            <person name="Birren B."/>
        </authorList>
    </citation>
    <scope>NUCLEOTIDE SEQUENCE [LARGE SCALE GENOMIC DNA]</scope>
    <source>
        <strain evidence="2">1-1 BBBD Race 1</strain>
    </source>
</reference>
<protein>
    <submittedName>
        <fullName evidence="2 3">Uncharacterized protein</fullName>
    </submittedName>
</protein>
<feature type="compositionally biased region" description="Basic and acidic residues" evidence="1">
    <location>
        <begin position="196"/>
        <end position="206"/>
    </location>
</feature>
<keyword evidence="4" id="KW-1185">Reference proteome</keyword>
<evidence type="ECO:0000256" key="1">
    <source>
        <dbReference type="SAM" id="MobiDB-lite"/>
    </source>
</evidence>
<dbReference type="VEuPathDB" id="FungiDB:PTTG_03306"/>
<gene>
    <name evidence="2" type="ORF">PTTG_03306</name>
</gene>